<feature type="region of interest" description="Disordered" evidence="1">
    <location>
        <begin position="178"/>
        <end position="204"/>
    </location>
</feature>
<reference evidence="3" key="1">
    <citation type="journal article" date="2022" name="Int. J. Mol. Sci.">
        <title>Draft Genome of Tanacetum Coccineum: Genomic Comparison of Closely Related Tanacetum-Family Plants.</title>
        <authorList>
            <person name="Yamashiro T."/>
            <person name="Shiraishi A."/>
            <person name="Nakayama K."/>
            <person name="Satake H."/>
        </authorList>
    </citation>
    <scope>NUCLEOTIDE SEQUENCE</scope>
</reference>
<dbReference type="InterPro" id="IPR057670">
    <property type="entry name" value="SH3_retrovirus"/>
</dbReference>
<reference evidence="3" key="2">
    <citation type="submission" date="2022-01" db="EMBL/GenBank/DDBJ databases">
        <authorList>
            <person name="Yamashiro T."/>
            <person name="Shiraishi A."/>
            <person name="Satake H."/>
            <person name="Nakayama K."/>
        </authorList>
    </citation>
    <scope>NUCLEOTIDE SEQUENCE</scope>
</reference>
<dbReference type="InterPro" id="IPR036397">
    <property type="entry name" value="RNaseH_sf"/>
</dbReference>
<dbReference type="InterPro" id="IPR012337">
    <property type="entry name" value="RNaseH-like_sf"/>
</dbReference>
<dbReference type="Pfam" id="PF00665">
    <property type="entry name" value="rve"/>
    <property type="match status" value="1"/>
</dbReference>
<feature type="domain" description="Integrase catalytic" evidence="2">
    <location>
        <begin position="678"/>
        <end position="844"/>
    </location>
</feature>
<dbReference type="PANTHER" id="PTHR42648:SF32">
    <property type="entry name" value="RIBONUCLEASE H-LIKE DOMAIN, GAG-PRE-INTEGRASE DOMAIN PROTEIN-RELATED"/>
    <property type="match status" value="1"/>
</dbReference>
<evidence type="ECO:0000313" key="4">
    <source>
        <dbReference type="Proteomes" id="UP001151760"/>
    </source>
</evidence>
<dbReference type="SUPFAM" id="SSF53098">
    <property type="entry name" value="Ribonuclease H-like"/>
    <property type="match status" value="1"/>
</dbReference>
<proteinExistence type="predicted"/>
<organism evidence="3 4">
    <name type="scientific">Tanacetum coccineum</name>
    <dbReference type="NCBI Taxonomy" id="301880"/>
    <lineage>
        <taxon>Eukaryota</taxon>
        <taxon>Viridiplantae</taxon>
        <taxon>Streptophyta</taxon>
        <taxon>Embryophyta</taxon>
        <taxon>Tracheophyta</taxon>
        <taxon>Spermatophyta</taxon>
        <taxon>Magnoliopsida</taxon>
        <taxon>eudicotyledons</taxon>
        <taxon>Gunneridae</taxon>
        <taxon>Pentapetalae</taxon>
        <taxon>asterids</taxon>
        <taxon>campanulids</taxon>
        <taxon>Asterales</taxon>
        <taxon>Asteraceae</taxon>
        <taxon>Asteroideae</taxon>
        <taxon>Anthemideae</taxon>
        <taxon>Anthemidinae</taxon>
        <taxon>Tanacetum</taxon>
    </lineage>
</organism>
<protein>
    <submittedName>
        <fullName evidence="3">Ribonuclease H-like domain-containing protein</fullName>
    </submittedName>
</protein>
<dbReference type="InterPro" id="IPR025724">
    <property type="entry name" value="GAG-pre-integrase_dom"/>
</dbReference>
<dbReference type="Pfam" id="PF25597">
    <property type="entry name" value="SH3_retrovirus"/>
    <property type="match status" value="1"/>
</dbReference>
<dbReference type="EMBL" id="BQNB010009876">
    <property type="protein sequence ID" value="GJS69653.1"/>
    <property type="molecule type" value="Genomic_DNA"/>
</dbReference>
<feature type="region of interest" description="Disordered" evidence="1">
    <location>
        <begin position="947"/>
        <end position="966"/>
    </location>
</feature>
<dbReference type="Pfam" id="PF13976">
    <property type="entry name" value="gag_pre-integrs"/>
    <property type="match status" value="1"/>
</dbReference>
<evidence type="ECO:0000256" key="1">
    <source>
        <dbReference type="SAM" id="MobiDB-lite"/>
    </source>
</evidence>
<dbReference type="PROSITE" id="PS50994">
    <property type="entry name" value="INTEGRASE"/>
    <property type="match status" value="1"/>
</dbReference>
<gene>
    <name evidence="3" type="ORF">Tco_0702494</name>
</gene>
<sequence length="993" mass="112555">MAFLFLGPNRLASPRVNGYLVKASSNPFTFYDSPLLGVNTPWDVMRIVCNPELMDVAAVVQIPTGRYVVPTGRVIATVSIKVPTGRVLQKSSLDIRTSWRYPWEPTLGTTLVSMSAMANTTPIMTTVTKTATKEKAQKETDAAPRVNIQDFYEEHYEDILPIIMDKIRHDKRKEVHTRLDFGDNTKRSRRTRESSQNSSAGTSKHWIKIKEPKSFCPDDSMLQLVRTTKYDMKKGASKVYGMITGYGNDAVIPAVEYSCSIIGSDEVFPELQVQHYKSSLKTSEQTKSGTKNNQLALEEKIRILTADLGNTTNMLKYTEKLNEQAKLDNMKTKVKLEESEARFDKWMESSKNLVKLINSSMSSRSKFGLGFGDTFGSDEVFDLSAPSIFDSLESCLKMGVKKPLYRLPDIDDTQYTYGSKSNLSVDTNSGSNDFVSCDNSDKSLEDPRALGGELCKFHLIRDCDFYENQLRLNNAPVWKNVENIPSFIPRPAYVPAGSRNRPTSVPAWKDCHFWRVRLVNIHCKGTIRTPNFNFENVYMWKEHQNFNSFFCTQICDTKNKVLFTDSECLVLSKEFKLPDSSQVVLRVPRRHNLYCFNLAHIHPEREIKCLLAKASLDESTKWHRRMAHVNFKNMNKLAKHGLVNGLPSKLFTNEHNCVACNKGKQHKASYKAITAVSTISEPLQLLHMDLFGPTSIRSIDHKSYSLVVTDDFSRFSWVFFLGTKDETFYILRDFITFVENQLTKKVKAIRCDNGTEFKNSNLIELCGSKGIKRDYSVARTPQQNGVAERKNRTLIEAARTMLADSKLPTMFWTEAVSTACYVLNRVLVTRPHNKTPYELLSGKVPNVSHLKPFGCHVTILNTSDHLGKFEGKADEGFLVGYSAHSKAYRVYNLSNKRIEETLNLRYMEDKPNIQGLGHEWVTQDTNNHAGTQDDSDSESDEQLIVVPSFPSNRFSGPKVNPASDIVKSTSDYAEELTRLQRQEYEANSAAKDT</sequence>
<dbReference type="Gene3D" id="3.30.420.10">
    <property type="entry name" value="Ribonuclease H-like superfamily/Ribonuclease H"/>
    <property type="match status" value="1"/>
</dbReference>
<evidence type="ECO:0000259" key="2">
    <source>
        <dbReference type="PROSITE" id="PS50994"/>
    </source>
</evidence>
<dbReference type="PANTHER" id="PTHR42648">
    <property type="entry name" value="TRANSPOSASE, PUTATIVE-RELATED"/>
    <property type="match status" value="1"/>
</dbReference>
<name>A0ABQ4XXQ3_9ASTR</name>
<comment type="caution">
    <text evidence="3">The sequence shown here is derived from an EMBL/GenBank/DDBJ whole genome shotgun (WGS) entry which is preliminary data.</text>
</comment>
<keyword evidence="4" id="KW-1185">Reference proteome</keyword>
<dbReference type="InterPro" id="IPR001584">
    <property type="entry name" value="Integrase_cat-core"/>
</dbReference>
<dbReference type="Proteomes" id="UP001151760">
    <property type="component" value="Unassembled WGS sequence"/>
</dbReference>
<accession>A0ABQ4XXQ3</accession>
<evidence type="ECO:0000313" key="3">
    <source>
        <dbReference type="EMBL" id="GJS69653.1"/>
    </source>
</evidence>
<dbReference type="InterPro" id="IPR039537">
    <property type="entry name" value="Retrotran_Ty1/copia-like"/>
</dbReference>